<evidence type="ECO:0000313" key="11">
    <source>
        <dbReference type="EMBL" id="KJU86514.1"/>
    </source>
</evidence>
<evidence type="ECO:0000256" key="3">
    <source>
        <dbReference type="ARBA" id="ARBA00022452"/>
    </source>
</evidence>
<reference evidence="11 12" key="1">
    <citation type="submission" date="2015-02" db="EMBL/GenBank/DDBJ databases">
        <title>Single-cell genomics of uncultivated deep-branching MTB reveals a conserved set of magnetosome genes.</title>
        <authorList>
            <person name="Kolinko S."/>
            <person name="Richter M."/>
            <person name="Glockner F.O."/>
            <person name="Brachmann A."/>
            <person name="Schuler D."/>
        </authorList>
    </citation>
    <scope>NUCLEOTIDE SEQUENCE [LARGE SCALE GENOMIC DNA]</scope>
    <source>
        <strain evidence="11">TM-1</strain>
    </source>
</reference>
<evidence type="ECO:0000256" key="8">
    <source>
        <dbReference type="ARBA" id="ARBA00023170"/>
    </source>
</evidence>
<dbReference type="GO" id="GO:0044718">
    <property type="term" value="P:siderophore transmembrane transport"/>
    <property type="evidence" value="ECO:0007669"/>
    <property type="project" value="TreeGrafter"/>
</dbReference>
<evidence type="ECO:0000256" key="2">
    <source>
        <dbReference type="ARBA" id="ARBA00022448"/>
    </source>
</evidence>
<dbReference type="GO" id="GO:0009279">
    <property type="term" value="C:cell outer membrane"/>
    <property type="evidence" value="ECO:0007669"/>
    <property type="project" value="UniProtKB-SubCell"/>
</dbReference>
<keyword evidence="12" id="KW-1185">Reference proteome</keyword>
<feature type="domain" description="TonB-dependent receptor-like beta-barrel" evidence="10">
    <location>
        <begin position="9"/>
        <end position="105"/>
    </location>
</feature>
<evidence type="ECO:0000256" key="4">
    <source>
        <dbReference type="ARBA" id="ARBA00022692"/>
    </source>
</evidence>
<dbReference type="GO" id="GO:0015344">
    <property type="term" value="F:siderophore uptake transmembrane transporter activity"/>
    <property type="evidence" value="ECO:0007669"/>
    <property type="project" value="TreeGrafter"/>
</dbReference>
<evidence type="ECO:0000313" key="12">
    <source>
        <dbReference type="Proteomes" id="UP000033423"/>
    </source>
</evidence>
<keyword evidence="2" id="KW-0813">Transport</keyword>
<keyword evidence="3" id="KW-1134">Transmembrane beta strand</keyword>
<dbReference type="InterPro" id="IPR036942">
    <property type="entry name" value="Beta-barrel_TonB_sf"/>
</dbReference>
<sequence>MFTGHSIIAGVEFVDNIHQDMLKYDEQPYNVTFSVNKNSQNWAIYAQDEFKIFNTLILNFGLRYDKYTTFGSTINPRAALIYNPLEQTTIKLLYGEAFRAPIPSEHYI</sequence>
<dbReference type="Pfam" id="PF00593">
    <property type="entry name" value="TonB_dep_Rec_b-barrel"/>
    <property type="match status" value="1"/>
</dbReference>
<dbReference type="InterPro" id="IPR000531">
    <property type="entry name" value="Beta-barrel_TonB"/>
</dbReference>
<keyword evidence="9" id="KW-0998">Cell outer membrane</keyword>
<comment type="caution">
    <text evidence="11">The sequence shown here is derived from an EMBL/GenBank/DDBJ whole genome shotgun (WGS) entry which is preliminary data.</text>
</comment>
<evidence type="ECO:0000259" key="10">
    <source>
        <dbReference type="Pfam" id="PF00593"/>
    </source>
</evidence>
<evidence type="ECO:0000256" key="7">
    <source>
        <dbReference type="ARBA" id="ARBA00023136"/>
    </source>
</evidence>
<dbReference type="SUPFAM" id="SSF56935">
    <property type="entry name" value="Porins"/>
    <property type="match status" value="1"/>
</dbReference>
<dbReference type="InterPro" id="IPR039426">
    <property type="entry name" value="TonB-dep_rcpt-like"/>
</dbReference>
<keyword evidence="8 11" id="KW-0675">Receptor</keyword>
<gene>
    <name evidence="11" type="ORF">MBAV_001292</name>
</gene>
<keyword evidence="4" id="KW-0812">Transmembrane</keyword>
<feature type="non-terminal residue" evidence="11">
    <location>
        <position position="108"/>
    </location>
</feature>
<dbReference type="PANTHER" id="PTHR30069">
    <property type="entry name" value="TONB-DEPENDENT OUTER MEMBRANE RECEPTOR"/>
    <property type="match status" value="1"/>
</dbReference>
<name>A0A0F3GX17_9BACT</name>
<accession>A0A0F3GX17</accession>
<protein>
    <submittedName>
        <fullName evidence="11">TonB-dependent receptor</fullName>
    </submittedName>
</protein>
<comment type="subcellular location">
    <subcellularLocation>
        <location evidence="1">Cell outer membrane</location>
        <topology evidence="1">Multi-pass membrane protein</topology>
    </subcellularLocation>
</comment>
<evidence type="ECO:0000256" key="5">
    <source>
        <dbReference type="ARBA" id="ARBA00022729"/>
    </source>
</evidence>
<proteinExistence type="predicted"/>
<organism evidence="11 12">
    <name type="scientific">Candidatus Magnetobacterium bavaricum</name>
    <dbReference type="NCBI Taxonomy" id="29290"/>
    <lineage>
        <taxon>Bacteria</taxon>
        <taxon>Pseudomonadati</taxon>
        <taxon>Nitrospirota</taxon>
        <taxon>Thermodesulfovibrionia</taxon>
        <taxon>Thermodesulfovibrionales</taxon>
        <taxon>Candidatus Magnetobacteriaceae</taxon>
        <taxon>Candidatus Magnetobacterium</taxon>
    </lineage>
</organism>
<keyword evidence="7" id="KW-0472">Membrane</keyword>
<dbReference type="Gene3D" id="2.40.170.20">
    <property type="entry name" value="TonB-dependent receptor, beta-barrel domain"/>
    <property type="match status" value="1"/>
</dbReference>
<evidence type="ECO:0000256" key="6">
    <source>
        <dbReference type="ARBA" id="ARBA00023077"/>
    </source>
</evidence>
<dbReference type="PANTHER" id="PTHR30069:SF29">
    <property type="entry name" value="HEMOGLOBIN AND HEMOGLOBIN-HAPTOGLOBIN-BINDING PROTEIN 1-RELATED"/>
    <property type="match status" value="1"/>
</dbReference>
<dbReference type="Proteomes" id="UP000033423">
    <property type="component" value="Unassembled WGS sequence"/>
</dbReference>
<evidence type="ECO:0000256" key="9">
    <source>
        <dbReference type="ARBA" id="ARBA00023237"/>
    </source>
</evidence>
<keyword evidence="5" id="KW-0732">Signal</keyword>
<keyword evidence="6" id="KW-0798">TonB box</keyword>
<dbReference type="AlphaFoldDB" id="A0A0F3GX17"/>
<dbReference type="EMBL" id="LACI01000563">
    <property type="protein sequence ID" value="KJU86514.1"/>
    <property type="molecule type" value="Genomic_DNA"/>
</dbReference>
<evidence type="ECO:0000256" key="1">
    <source>
        <dbReference type="ARBA" id="ARBA00004571"/>
    </source>
</evidence>